<feature type="chain" id="PRO_5020620431" evidence="1">
    <location>
        <begin position="21"/>
        <end position="220"/>
    </location>
</feature>
<proteinExistence type="predicted"/>
<sequence length="220" mass="24050">MIRFLSIGFILLLTSFCARQESALSDQELFVNQLVTNLINAGNPNALDKIVFSRANGDGSYTTRFNATNLDFYIYFQFEGNKQIPFSEKDNLTWDIAFNRYKAATNSGETNRFGLGGACTSNTTNFAVASSNSASSQGCNSFTVDVATTTQGIGGAGAIYVGNALVTEWYYYTIGNLTPKPDIFLIRSGTGLATYAIHIENYYSDAGTSGYPTIRWKKLP</sequence>
<dbReference type="CDD" id="cd12105">
    <property type="entry name" value="HmuY"/>
    <property type="match status" value="1"/>
</dbReference>
<comment type="caution">
    <text evidence="2">The sequence shown here is derived from an EMBL/GenBank/DDBJ whole genome shotgun (WGS) entry which is preliminary data.</text>
</comment>
<feature type="signal peptide" evidence="1">
    <location>
        <begin position="1"/>
        <end position="20"/>
    </location>
</feature>
<keyword evidence="3" id="KW-1185">Reference proteome</keyword>
<dbReference type="AlphaFoldDB" id="A0A4R8N0B6"/>
<dbReference type="Pfam" id="PF14064">
    <property type="entry name" value="HmuY"/>
    <property type="match status" value="1"/>
</dbReference>
<keyword evidence="1" id="KW-0732">Signal</keyword>
<dbReference type="EMBL" id="SORO01000001">
    <property type="protein sequence ID" value="TDY73272.1"/>
    <property type="molecule type" value="Genomic_DNA"/>
</dbReference>
<evidence type="ECO:0000313" key="3">
    <source>
        <dbReference type="Proteomes" id="UP000294684"/>
    </source>
</evidence>
<organism evidence="2 3">
    <name type="scientific">Leptospira meyeri</name>
    <dbReference type="NCBI Taxonomy" id="29508"/>
    <lineage>
        <taxon>Bacteria</taxon>
        <taxon>Pseudomonadati</taxon>
        <taxon>Spirochaetota</taxon>
        <taxon>Spirochaetia</taxon>
        <taxon>Leptospirales</taxon>
        <taxon>Leptospiraceae</taxon>
        <taxon>Leptospira</taxon>
    </lineage>
</organism>
<name>A0A4R8N0B6_LEPME</name>
<gene>
    <name evidence="2" type="ORF">CLV96_2301</name>
</gene>
<dbReference type="STRING" id="1193051.LEP1GSC017_1700"/>
<dbReference type="InterPro" id="IPR025921">
    <property type="entry name" value="HmuY"/>
</dbReference>
<protein>
    <submittedName>
        <fullName evidence="2">Heme-binding HmuY-like protein</fullName>
    </submittedName>
</protein>
<evidence type="ECO:0000256" key="1">
    <source>
        <dbReference type="SAM" id="SignalP"/>
    </source>
</evidence>
<evidence type="ECO:0000313" key="2">
    <source>
        <dbReference type="EMBL" id="TDY73272.1"/>
    </source>
</evidence>
<accession>A0A4R8N0B6</accession>
<dbReference type="Proteomes" id="UP000294684">
    <property type="component" value="Unassembled WGS sequence"/>
</dbReference>
<reference evidence="2 3" key="1">
    <citation type="submission" date="2019-03" db="EMBL/GenBank/DDBJ databases">
        <title>Genomic Encyclopedia of Archaeal and Bacterial Type Strains, Phase II (KMG-II): from individual species to whole genera.</title>
        <authorList>
            <person name="Goeker M."/>
        </authorList>
    </citation>
    <scope>NUCLEOTIDE SEQUENCE [LARGE SCALE GENOMIC DNA]</scope>
    <source>
        <strain evidence="2 3">DSM 21537</strain>
    </source>
</reference>